<dbReference type="Proteomes" id="UP000623129">
    <property type="component" value="Unassembled WGS sequence"/>
</dbReference>
<protein>
    <submittedName>
        <fullName evidence="2">Uncharacterized protein</fullName>
    </submittedName>
</protein>
<dbReference type="AlphaFoldDB" id="A0A833QYQ9"/>
<evidence type="ECO:0000313" key="3">
    <source>
        <dbReference type="Proteomes" id="UP000623129"/>
    </source>
</evidence>
<keyword evidence="3" id="KW-1185">Reference proteome</keyword>
<evidence type="ECO:0000313" key="2">
    <source>
        <dbReference type="EMBL" id="KAF3338585.1"/>
    </source>
</evidence>
<evidence type="ECO:0000256" key="1">
    <source>
        <dbReference type="SAM" id="MobiDB-lite"/>
    </source>
</evidence>
<sequence length="251" mass="28888">MAPRRPVIPPVTRGPAPIAPRPAPITPFRAPIHIFTPSPAAEAQARDFQQSFILDDIVGWGPEQIEQALFRLFDQYQWKVAVFDEFRYIIKAPSVAWKNSTTRRGSILIDGVQFPVVPWDPSLNAGKRLTSLWLRIYGFNKDLWEWIEFDRLLNPFGDVVLELDPATRNKYDWRFSRVRVGACEPKLFTEQHWQLYRDMTGYVSSFDLRIEVENEHTEHVNAWRARGPGHHNTRGAAPPPPRVTPAPPPPH</sequence>
<proteinExistence type="predicted"/>
<feature type="region of interest" description="Disordered" evidence="1">
    <location>
        <begin position="1"/>
        <end position="20"/>
    </location>
</feature>
<comment type="caution">
    <text evidence="2">The sequence shown here is derived from an EMBL/GenBank/DDBJ whole genome shotgun (WGS) entry which is preliminary data.</text>
</comment>
<dbReference type="EMBL" id="SWLB01000005">
    <property type="protein sequence ID" value="KAF3338585.1"/>
    <property type="molecule type" value="Genomic_DNA"/>
</dbReference>
<feature type="compositionally biased region" description="Pro residues" evidence="1">
    <location>
        <begin position="237"/>
        <end position="251"/>
    </location>
</feature>
<organism evidence="2 3">
    <name type="scientific">Carex littledalei</name>
    <dbReference type="NCBI Taxonomy" id="544730"/>
    <lineage>
        <taxon>Eukaryota</taxon>
        <taxon>Viridiplantae</taxon>
        <taxon>Streptophyta</taxon>
        <taxon>Embryophyta</taxon>
        <taxon>Tracheophyta</taxon>
        <taxon>Spermatophyta</taxon>
        <taxon>Magnoliopsida</taxon>
        <taxon>Liliopsida</taxon>
        <taxon>Poales</taxon>
        <taxon>Cyperaceae</taxon>
        <taxon>Cyperoideae</taxon>
        <taxon>Cariceae</taxon>
        <taxon>Carex</taxon>
        <taxon>Carex subgen. Euthyceras</taxon>
    </lineage>
</organism>
<name>A0A833QYQ9_9POAL</name>
<feature type="region of interest" description="Disordered" evidence="1">
    <location>
        <begin position="222"/>
        <end position="251"/>
    </location>
</feature>
<reference evidence="2" key="1">
    <citation type="submission" date="2020-01" db="EMBL/GenBank/DDBJ databases">
        <title>Genome sequence of Kobresia littledalei, the first chromosome-level genome in the family Cyperaceae.</title>
        <authorList>
            <person name="Qu G."/>
        </authorList>
    </citation>
    <scope>NUCLEOTIDE SEQUENCE</scope>
    <source>
        <strain evidence="2">C.B.Clarke</strain>
        <tissue evidence="2">Leaf</tissue>
    </source>
</reference>
<gene>
    <name evidence="2" type="ORF">FCM35_KLT17422</name>
</gene>
<accession>A0A833QYQ9</accession>